<dbReference type="EMBL" id="BGPR01000966">
    <property type="protein sequence ID" value="GBM41549.1"/>
    <property type="molecule type" value="Genomic_DNA"/>
</dbReference>
<dbReference type="Proteomes" id="UP000499080">
    <property type="component" value="Unassembled WGS sequence"/>
</dbReference>
<comment type="caution">
    <text evidence="2">The sequence shown here is derived from an EMBL/GenBank/DDBJ whole genome shotgun (WGS) entry which is preliminary data.</text>
</comment>
<evidence type="ECO:0000256" key="1">
    <source>
        <dbReference type="SAM" id="MobiDB-lite"/>
    </source>
</evidence>
<evidence type="ECO:0000313" key="2">
    <source>
        <dbReference type="EMBL" id="GBM41549.1"/>
    </source>
</evidence>
<dbReference type="AlphaFoldDB" id="A0A4Y2FME5"/>
<feature type="compositionally biased region" description="Basic and acidic residues" evidence="1">
    <location>
        <begin position="93"/>
        <end position="124"/>
    </location>
</feature>
<keyword evidence="3" id="KW-1185">Reference proteome</keyword>
<gene>
    <name evidence="2" type="ORF">AVEN_32347_1</name>
</gene>
<sequence length="137" mass="15812">MLARASTLRATSRNVYHPSRRAPEVDHCRLIPLSRPAKWLGYQPIDIPGTKMYHPSNRLPCTANTWEYVAVHEKQQANRVAIASHGELPRLPLEGRKEKAETQEKEKPERRPDTRVPRGRETRHTCRRCAPEGKTLF</sequence>
<reference evidence="2 3" key="1">
    <citation type="journal article" date="2019" name="Sci. Rep.">
        <title>Orb-weaving spider Araneus ventricosus genome elucidates the spidroin gene catalogue.</title>
        <authorList>
            <person name="Kono N."/>
            <person name="Nakamura H."/>
            <person name="Ohtoshi R."/>
            <person name="Moran D.A.P."/>
            <person name="Shinohara A."/>
            <person name="Yoshida Y."/>
            <person name="Fujiwara M."/>
            <person name="Mori M."/>
            <person name="Tomita M."/>
            <person name="Arakawa K."/>
        </authorList>
    </citation>
    <scope>NUCLEOTIDE SEQUENCE [LARGE SCALE GENOMIC DNA]</scope>
</reference>
<feature type="region of interest" description="Disordered" evidence="1">
    <location>
        <begin position="83"/>
        <end position="137"/>
    </location>
</feature>
<accession>A0A4Y2FME5</accession>
<protein>
    <submittedName>
        <fullName evidence="2">Uncharacterized protein</fullName>
    </submittedName>
</protein>
<name>A0A4Y2FME5_ARAVE</name>
<organism evidence="2 3">
    <name type="scientific">Araneus ventricosus</name>
    <name type="common">Orbweaver spider</name>
    <name type="synonym">Epeira ventricosa</name>
    <dbReference type="NCBI Taxonomy" id="182803"/>
    <lineage>
        <taxon>Eukaryota</taxon>
        <taxon>Metazoa</taxon>
        <taxon>Ecdysozoa</taxon>
        <taxon>Arthropoda</taxon>
        <taxon>Chelicerata</taxon>
        <taxon>Arachnida</taxon>
        <taxon>Araneae</taxon>
        <taxon>Araneomorphae</taxon>
        <taxon>Entelegynae</taxon>
        <taxon>Araneoidea</taxon>
        <taxon>Araneidae</taxon>
        <taxon>Araneus</taxon>
    </lineage>
</organism>
<proteinExistence type="predicted"/>
<evidence type="ECO:0000313" key="3">
    <source>
        <dbReference type="Proteomes" id="UP000499080"/>
    </source>
</evidence>